<evidence type="ECO:0000256" key="2">
    <source>
        <dbReference type="SAM" id="Phobius"/>
    </source>
</evidence>
<evidence type="ECO:0008006" key="4">
    <source>
        <dbReference type="Google" id="ProtNLM"/>
    </source>
</evidence>
<proteinExistence type="predicted"/>
<feature type="non-terminal residue" evidence="3">
    <location>
        <position position="1"/>
    </location>
</feature>
<feature type="compositionally biased region" description="Low complexity" evidence="1">
    <location>
        <begin position="46"/>
        <end position="57"/>
    </location>
</feature>
<evidence type="ECO:0000256" key="1">
    <source>
        <dbReference type="SAM" id="MobiDB-lite"/>
    </source>
</evidence>
<accession>A0A0F9B3Y8</accession>
<protein>
    <recommendedName>
        <fullName evidence="4">AsmA-like C-terminal domain-containing protein</fullName>
    </recommendedName>
</protein>
<sequence length="400" mass="42436">SGAIVVACPIPRQYNGQQTPIGKVSKSDGQLPMPASGPEQSDVKLAPRGPARAGPAPVDEGKARSRPRRRWLRRLTLVVALLVLLAWVCPYLLSTSTGTAMIVSIANGRLAGEVHVDDLSLSWLGPCRLSGVKIADPEGREVVAIDRVTYDPGLIHAIRDAERFERVTVERPRIVLYLPAPGDRASVSLVRAFEAAKPTSTRRKKPRRPLPELHGVIDVTGGSLRIVRSDGRELEIPDLSGRFDLASLDRITCQFAAALPGGGRLVGKADLRDLTAGGKVRLENATGEFEVRTEGKADVAALRAFVAQPGLGGKVGLELAGQFAPGKLAGRLAVTVEQLTATRLASAKVNPIDLALTGEAALSGGKVTGQADLTGQAGRLNTTWAFQIPSEAVKLDLRKL</sequence>
<dbReference type="AlphaFoldDB" id="A0A0F9B3Y8"/>
<evidence type="ECO:0000313" key="3">
    <source>
        <dbReference type="EMBL" id="KKK79291.1"/>
    </source>
</evidence>
<gene>
    <name evidence="3" type="ORF">LCGC14_2834980</name>
</gene>
<name>A0A0F9B3Y8_9ZZZZ</name>
<keyword evidence="2" id="KW-0472">Membrane</keyword>
<keyword evidence="2" id="KW-1133">Transmembrane helix</keyword>
<feature type="non-terminal residue" evidence="3">
    <location>
        <position position="400"/>
    </location>
</feature>
<organism evidence="3">
    <name type="scientific">marine sediment metagenome</name>
    <dbReference type="NCBI Taxonomy" id="412755"/>
    <lineage>
        <taxon>unclassified sequences</taxon>
        <taxon>metagenomes</taxon>
        <taxon>ecological metagenomes</taxon>
    </lineage>
</organism>
<reference evidence="3" key="1">
    <citation type="journal article" date="2015" name="Nature">
        <title>Complex archaea that bridge the gap between prokaryotes and eukaryotes.</title>
        <authorList>
            <person name="Spang A."/>
            <person name="Saw J.H."/>
            <person name="Jorgensen S.L."/>
            <person name="Zaremba-Niedzwiedzka K."/>
            <person name="Martijn J."/>
            <person name="Lind A.E."/>
            <person name="van Eijk R."/>
            <person name="Schleper C."/>
            <person name="Guy L."/>
            <person name="Ettema T.J."/>
        </authorList>
    </citation>
    <scope>NUCLEOTIDE SEQUENCE</scope>
</reference>
<feature type="region of interest" description="Disordered" evidence="1">
    <location>
        <begin position="13"/>
        <end position="65"/>
    </location>
</feature>
<keyword evidence="2" id="KW-0812">Transmembrane</keyword>
<comment type="caution">
    <text evidence="3">The sequence shown here is derived from an EMBL/GenBank/DDBJ whole genome shotgun (WGS) entry which is preliminary data.</text>
</comment>
<dbReference type="EMBL" id="LAZR01054097">
    <property type="protein sequence ID" value="KKK79291.1"/>
    <property type="molecule type" value="Genomic_DNA"/>
</dbReference>
<feature type="transmembrane region" description="Helical" evidence="2">
    <location>
        <begin position="71"/>
        <end position="93"/>
    </location>
</feature>